<dbReference type="FunFam" id="3.40.50.620:FF:000037">
    <property type="entry name" value="Glutamine--tRNA ligase cytoplasmic"/>
    <property type="match status" value="1"/>
</dbReference>
<keyword evidence="7 9" id="KW-0030">Aminoacyl-tRNA synthetase</keyword>
<comment type="subcellular location">
    <subcellularLocation>
        <location evidence="9">Cytoplasm</location>
    </subcellularLocation>
</comment>
<sequence>MTEGSEKRAHFIRQMIIEELASGKHQEVITRFPPEPNGYLHIGHAKSICLNFGLAEEFNGRCYLRFDDTNPIKEEQEFVDAIIEDVDWLGFQWHAITYSSDYYHELYDFAVDLIKQGRAYVDSLTIEEIRAHRGSLLEPGRESPYRNRPIEENLDLFQRMKAGEFADGTHVLRARIDMQSGNVNMRDPVLYRIRHAKHQRTGNEWCIYPMYDYAHPLSDALEEITHSLCTLEFQDHRPLYDWFIENLPVPSRPVQTEFARLNLSHTVTSKRKLRMLVEQGIVSGWDDPRLPTLRGMRKRGYPSSAIRQFCELIGISRSDSVIDMSILEECVRDDLNKTAPRALAVIDPLKVVIENYPADAVENLEAKLNPQDPTSKSRVLPFAREIYIERSDFMENPPKDYFRLSPGNEVRLRHAYVIRCTDVIRDARGEIIELRCTYDENTLGKNPGDRKVKGVIHWVSCQHAFPVTILQYDRLFTDANPAREEDFLQFLNKDSLIVKQGFCEPFLKTAYPNEVFQFERLGYYCVNQIVRSQVTTFHRVVGLKDTWGKMN</sequence>
<evidence type="ECO:0000256" key="6">
    <source>
        <dbReference type="ARBA" id="ARBA00022917"/>
    </source>
</evidence>
<reference evidence="14 15" key="1">
    <citation type="submission" date="2015-11" db="EMBL/GenBank/DDBJ databases">
        <title>Genomic analysis of 38 Legionella species identifies large and diverse effector repertoires.</title>
        <authorList>
            <person name="Burstein D."/>
            <person name="Amaro F."/>
            <person name="Zusman T."/>
            <person name="Lifshitz Z."/>
            <person name="Cohen O."/>
            <person name="Gilbert J.A."/>
            <person name="Pupko T."/>
            <person name="Shuman H.A."/>
            <person name="Segal G."/>
        </authorList>
    </citation>
    <scope>NUCLEOTIDE SEQUENCE [LARGE SCALE GENOMIC DNA]</scope>
    <source>
        <strain evidence="14 15">ATCC 49751</strain>
    </source>
</reference>
<dbReference type="GO" id="GO:0005524">
    <property type="term" value="F:ATP binding"/>
    <property type="evidence" value="ECO:0007669"/>
    <property type="project" value="UniProtKB-UniRule"/>
</dbReference>
<dbReference type="InterPro" id="IPR020059">
    <property type="entry name" value="Glu/Gln-tRNA-synth_Ib_codon-bd"/>
</dbReference>
<keyword evidence="5 9" id="KW-0067">ATP-binding</keyword>
<dbReference type="Gene3D" id="3.40.50.620">
    <property type="entry name" value="HUPs"/>
    <property type="match status" value="1"/>
</dbReference>
<keyword evidence="2 9" id="KW-0963">Cytoplasm</keyword>
<comment type="caution">
    <text evidence="9">Lacks conserved residue(s) required for the propagation of feature annotation.</text>
</comment>
<dbReference type="OrthoDB" id="9801560at2"/>
<evidence type="ECO:0000313" key="14">
    <source>
        <dbReference type="EMBL" id="KTD23421.1"/>
    </source>
</evidence>
<evidence type="ECO:0000256" key="9">
    <source>
        <dbReference type="HAMAP-Rule" id="MF_00126"/>
    </source>
</evidence>
<dbReference type="InterPro" id="IPR022861">
    <property type="entry name" value="Gln_tRNA_ligase_bac"/>
</dbReference>
<feature type="binding site" evidence="9">
    <location>
        <position position="211"/>
    </location>
    <ligand>
        <name>L-glutamine</name>
        <dbReference type="ChEBI" id="CHEBI:58359"/>
    </ligand>
</feature>
<evidence type="ECO:0000313" key="15">
    <source>
        <dbReference type="Proteomes" id="UP000054869"/>
    </source>
</evidence>
<dbReference type="Gene3D" id="2.40.240.10">
    <property type="entry name" value="Ribosomal Protein L25, Chain P"/>
    <property type="match status" value="2"/>
</dbReference>
<feature type="domain" description="Glutamyl/glutaminyl-tRNA synthetase class Ib catalytic" evidence="11">
    <location>
        <begin position="27"/>
        <end position="336"/>
    </location>
</feature>
<dbReference type="Gene3D" id="1.10.1160.10">
    <property type="entry name" value="Glutamyl-trna Synthetase, Domain 2"/>
    <property type="match status" value="1"/>
</dbReference>
<evidence type="ECO:0000256" key="1">
    <source>
        <dbReference type="ARBA" id="ARBA00005594"/>
    </source>
</evidence>
<dbReference type="NCBIfam" id="TIGR00440">
    <property type="entry name" value="glnS"/>
    <property type="match status" value="1"/>
</dbReference>
<feature type="domain" description="Glutamyl/glutaminyl-tRNA synthetase class Ib anti-codon binding" evidence="12">
    <location>
        <begin position="339"/>
        <end position="439"/>
    </location>
</feature>
<dbReference type="PATRIC" id="fig|45067.4.peg.952"/>
<dbReference type="FunFam" id="3.90.800.10:FF:000001">
    <property type="entry name" value="Glutamine--tRNA ligase"/>
    <property type="match status" value="1"/>
</dbReference>
<keyword evidence="3 9" id="KW-0436">Ligase</keyword>
<dbReference type="InterPro" id="IPR020058">
    <property type="entry name" value="Glu/Gln-tRNA-synth_Ib_cat-dom"/>
</dbReference>
<proteinExistence type="inferred from homology"/>
<dbReference type="InterPro" id="IPR000924">
    <property type="entry name" value="Glu/Gln-tRNA-synth"/>
</dbReference>
<dbReference type="InterPro" id="IPR020061">
    <property type="entry name" value="Glu_tRNA_lig_a-bdl"/>
</dbReference>
<comment type="caution">
    <text evidence="14">The sequence shown here is derived from an EMBL/GenBank/DDBJ whole genome shotgun (WGS) entry which is preliminary data.</text>
</comment>
<dbReference type="HAMAP" id="MF_00126">
    <property type="entry name" value="Gln_tRNA_synth"/>
    <property type="match status" value="1"/>
</dbReference>
<evidence type="ECO:0000256" key="8">
    <source>
        <dbReference type="ARBA" id="ARBA00048270"/>
    </source>
</evidence>
<dbReference type="PROSITE" id="PS00178">
    <property type="entry name" value="AA_TRNA_LIGASE_I"/>
    <property type="match status" value="1"/>
</dbReference>
<feature type="binding site" evidence="9">
    <location>
        <begin position="35"/>
        <end position="37"/>
    </location>
    <ligand>
        <name>ATP</name>
        <dbReference type="ChEBI" id="CHEBI:30616"/>
    </ligand>
</feature>
<evidence type="ECO:0000259" key="11">
    <source>
        <dbReference type="Pfam" id="PF00749"/>
    </source>
</evidence>
<evidence type="ECO:0000259" key="13">
    <source>
        <dbReference type="Pfam" id="PF20974"/>
    </source>
</evidence>
<dbReference type="GO" id="GO:0004819">
    <property type="term" value="F:glutamine-tRNA ligase activity"/>
    <property type="evidence" value="ECO:0007669"/>
    <property type="project" value="UniProtKB-UniRule"/>
</dbReference>
<evidence type="ECO:0000256" key="3">
    <source>
        <dbReference type="ARBA" id="ARBA00022598"/>
    </source>
</evidence>
<feature type="short sequence motif" description="'HIGH' region" evidence="9">
    <location>
        <begin position="34"/>
        <end position="44"/>
    </location>
</feature>
<comment type="catalytic activity">
    <reaction evidence="8 9">
        <text>tRNA(Gln) + L-glutamine + ATP = L-glutaminyl-tRNA(Gln) + AMP + diphosphate</text>
        <dbReference type="Rhea" id="RHEA:20121"/>
        <dbReference type="Rhea" id="RHEA-COMP:9662"/>
        <dbReference type="Rhea" id="RHEA-COMP:9681"/>
        <dbReference type="ChEBI" id="CHEBI:30616"/>
        <dbReference type="ChEBI" id="CHEBI:33019"/>
        <dbReference type="ChEBI" id="CHEBI:58359"/>
        <dbReference type="ChEBI" id="CHEBI:78442"/>
        <dbReference type="ChEBI" id="CHEBI:78521"/>
        <dbReference type="ChEBI" id="CHEBI:456215"/>
        <dbReference type="EC" id="6.1.1.18"/>
    </reaction>
</comment>
<dbReference type="Gene3D" id="3.90.800.10">
    <property type="entry name" value="Glutamyl-tRNA Synthetase, Domain 3"/>
    <property type="match status" value="1"/>
</dbReference>
<dbReference type="SUPFAM" id="SSF52374">
    <property type="entry name" value="Nucleotidylyl transferase"/>
    <property type="match status" value="1"/>
</dbReference>
<dbReference type="PRINTS" id="PR00987">
    <property type="entry name" value="TRNASYNTHGLU"/>
</dbReference>
<keyword evidence="15" id="KW-1185">Reference proteome</keyword>
<comment type="subunit">
    <text evidence="9">Monomer.</text>
</comment>
<dbReference type="PANTHER" id="PTHR43097">
    <property type="entry name" value="GLUTAMINE-TRNA LIGASE"/>
    <property type="match status" value="1"/>
</dbReference>
<dbReference type="InterPro" id="IPR004514">
    <property type="entry name" value="Gln-tRNA-synth"/>
</dbReference>
<evidence type="ECO:0000256" key="2">
    <source>
        <dbReference type="ARBA" id="ARBA00022490"/>
    </source>
</evidence>
<protein>
    <recommendedName>
        <fullName evidence="9">Glutamine--tRNA ligase</fullName>
        <ecNumber evidence="9">6.1.1.18</ecNumber>
    </recommendedName>
    <alternativeName>
        <fullName evidence="9">Glutaminyl-tRNA synthetase</fullName>
        <shortName evidence="9">GlnRS</shortName>
    </alternativeName>
</protein>
<dbReference type="InterPro" id="IPR050132">
    <property type="entry name" value="Gln/Glu-tRNA_Ligase"/>
</dbReference>
<dbReference type="GO" id="GO:0006425">
    <property type="term" value="P:glutaminyl-tRNA aminoacylation"/>
    <property type="evidence" value="ECO:0007669"/>
    <property type="project" value="UniProtKB-UniRule"/>
</dbReference>
<dbReference type="NCBIfam" id="NF011291">
    <property type="entry name" value="PRK14703.1"/>
    <property type="match status" value="1"/>
</dbReference>
<feature type="binding site" evidence="9">
    <location>
        <begin position="260"/>
        <end position="261"/>
    </location>
    <ligand>
        <name>ATP</name>
        <dbReference type="ChEBI" id="CHEBI:30616"/>
    </ligand>
</feature>
<keyword evidence="4 9" id="KW-0547">Nucleotide-binding</keyword>
<gene>
    <name evidence="9 14" type="primary">glnS</name>
    <name evidence="14" type="ORF">Llan_0920</name>
</gene>
<feature type="binding site" evidence="9">
    <location>
        <begin position="41"/>
        <end position="47"/>
    </location>
    <ligand>
        <name>ATP</name>
        <dbReference type="ChEBI" id="CHEBI:30616"/>
    </ligand>
</feature>
<dbReference type="FunFam" id="2.40.240.10:FF:000001">
    <property type="entry name" value="Glutamine--tRNA ligase"/>
    <property type="match status" value="1"/>
</dbReference>
<dbReference type="GO" id="GO:0006424">
    <property type="term" value="P:glutamyl-tRNA aminoacylation"/>
    <property type="evidence" value="ECO:0007669"/>
    <property type="project" value="UniProtKB-UniRule"/>
</dbReference>
<evidence type="ECO:0000256" key="5">
    <source>
        <dbReference type="ARBA" id="ARBA00022840"/>
    </source>
</evidence>
<organism evidence="14 15">
    <name type="scientific">Legionella lansingensis</name>
    <dbReference type="NCBI Taxonomy" id="45067"/>
    <lineage>
        <taxon>Bacteria</taxon>
        <taxon>Pseudomonadati</taxon>
        <taxon>Pseudomonadota</taxon>
        <taxon>Gammaproteobacteria</taxon>
        <taxon>Legionellales</taxon>
        <taxon>Legionellaceae</taxon>
        <taxon>Legionella</taxon>
    </lineage>
</organism>
<dbReference type="RefSeq" id="WP_028374198.1">
    <property type="nucleotide sequence ID" value="NZ_CAAAJD010000013.1"/>
</dbReference>
<accession>A0A0W0VTW2</accession>
<evidence type="ECO:0000259" key="12">
    <source>
        <dbReference type="Pfam" id="PF03950"/>
    </source>
</evidence>
<evidence type="ECO:0000256" key="4">
    <source>
        <dbReference type="ARBA" id="ARBA00022741"/>
    </source>
</evidence>
<dbReference type="AlphaFoldDB" id="A0A0W0VTW2"/>
<feature type="binding site" evidence="9">
    <location>
        <position position="67"/>
    </location>
    <ligand>
        <name>L-glutamine</name>
        <dbReference type="ChEBI" id="CHEBI:58359"/>
    </ligand>
</feature>
<dbReference type="InterPro" id="IPR014729">
    <property type="entry name" value="Rossmann-like_a/b/a_fold"/>
</dbReference>
<dbReference type="InterPro" id="IPR020056">
    <property type="entry name" value="Rbsml_bL25/Gln-tRNA_synth_N"/>
</dbReference>
<dbReference type="Pfam" id="PF00749">
    <property type="entry name" value="tRNA-synt_1c"/>
    <property type="match status" value="1"/>
</dbReference>
<dbReference type="InterPro" id="IPR011035">
    <property type="entry name" value="Ribosomal_bL25/Gln-tRNA_synth"/>
</dbReference>
<dbReference type="EC" id="6.1.1.18" evidence="9"/>
<feature type="short sequence motif" description="'KMSKS' region" evidence="9">
    <location>
        <begin position="267"/>
        <end position="271"/>
    </location>
</feature>
<dbReference type="InterPro" id="IPR001412">
    <property type="entry name" value="aa-tRNA-synth_I_CS"/>
</dbReference>
<name>A0A0W0VTW2_9GAMM</name>
<dbReference type="InterPro" id="IPR049437">
    <property type="entry name" value="tRNA-synt_1c_C2"/>
</dbReference>
<comment type="similarity">
    <text evidence="1 9 10">Belongs to the class-I aminoacyl-tRNA synthetase family.</text>
</comment>
<evidence type="ECO:0000256" key="10">
    <source>
        <dbReference type="RuleBase" id="RU363037"/>
    </source>
</evidence>
<dbReference type="Pfam" id="PF03950">
    <property type="entry name" value="tRNA-synt_1c_C"/>
    <property type="match status" value="1"/>
</dbReference>
<feature type="domain" description="tRNA synthetases class I (E and Q) anti-codon binding" evidence="13">
    <location>
        <begin position="455"/>
        <end position="526"/>
    </location>
</feature>
<evidence type="ECO:0000256" key="7">
    <source>
        <dbReference type="ARBA" id="ARBA00023146"/>
    </source>
</evidence>
<dbReference type="Proteomes" id="UP000054869">
    <property type="component" value="Unassembled WGS sequence"/>
</dbReference>
<dbReference type="GO" id="GO:0005829">
    <property type="term" value="C:cytosol"/>
    <property type="evidence" value="ECO:0007669"/>
    <property type="project" value="TreeGrafter"/>
</dbReference>
<dbReference type="Pfam" id="PF20974">
    <property type="entry name" value="tRNA-synt_1c_C2"/>
    <property type="match status" value="1"/>
</dbReference>
<feature type="binding site" evidence="9">
    <location>
        <position position="230"/>
    </location>
    <ligand>
        <name>ATP</name>
        <dbReference type="ChEBI" id="CHEBI:30616"/>
    </ligand>
</feature>
<dbReference type="CDD" id="cd00807">
    <property type="entry name" value="GlnRS_core"/>
    <property type="match status" value="1"/>
</dbReference>
<dbReference type="eggNOG" id="COG0008">
    <property type="taxonomic scope" value="Bacteria"/>
</dbReference>
<keyword evidence="6 9" id="KW-0648">Protein biosynthesis</keyword>
<dbReference type="EMBL" id="LNYI01000015">
    <property type="protein sequence ID" value="KTD23421.1"/>
    <property type="molecule type" value="Genomic_DNA"/>
</dbReference>
<dbReference type="PANTHER" id="PTHR43097:SF5">
    <property type="entry name" value="GLUTAMATE--TRNA LIGASE"/>
    <property type="match status" value="1"/>
</dbReference>
<dbReference type="SUPFAM" id="SSF50715">
    <property type="entry name" value="Ribosomal protein L25-like"/>
    <property type="match status" value="1"/>
</dbReference>
<dbReference type="STRING" id="45067.Llan_0920"/>
<dbReference type="FunFam" id="1.10.1160.10:FF:000001">
    <property type="entry name" value="Glutamine--tRNA ligase"/>
    <property type="match status" value="1"/>
</dbReference>